<dbReference type="RefSeq" id="WP_182580803.1">
    <property type="nucleotide sequence ID" value="NZ_JACIUY010000048.1"/>
</dbReference>
<evidence type="ECO:0000313" key="4">
    <source>
        <dbReference type="Proteomes" id="UP000518255"/>
    </source>
</evidence>
<evidence type="ECO:0000313" key="5">
    <source>
        <dbReference type="Proteomes" id="UP000544052"/>
    </source>
</evidence>
<dbReference type="AlphaFoldDB" id="A0A7W3TYZ3"/>
<comment type="caution">
    <text evidence="3">The sequence shown here is derived from an EMBL/GenBank/DDBJ whole genome shotgun (WGS) entry which is preliminary data.</text>
</comment>
<dbReference type="Gene3D" id="3.40.50.1110">
    <property type="entry name" value="SGNH hydrolase"/>
    <property type="match status" value="1"/>
</dbReference>
<dbReference type="Pfam" id="PF13472">
    <property type="entry name" value="Lipase_GDSL_2"/>
    <property type="match status" value="1"/>
</dbReference>
<dbReference type="Proteomes" id="UP000544052">
    <property type="component" value="Unassembled WGS sequence"/>
</dbReference>
<dbReference type="EMBL" id="JACIUY010000048">
    <property type="protein sequence ID" value="MBB1085903.1"/>
    <property type="molecule type" value="Genomic_DNA"/>
</dbReference>
<protein>
    <submittedName>
        <fullName evidence="3">SGNH/GDSL hydrolase family protein</fullName>
    </submittedName>
</protein>
<dbReference type="InterPro" id="IPR036514">
    <property type="entry name" value="SGNH_hydro_sf"/>
</dbReference>
<dbReference type="EMBL" id="JACIUZ010000041">
    <property type="protein sequence ID" value="MBB1063416.1"/>
    <property type="molecule type" value="Genomic_DNA"/>
</dbReference>
<sequence>MASNGGTFQAFMAKMANSTAYQRGNTNEFSPDRVEYDPTSPLSGKKIAFLGSSVTYGFAAHGVSFVDYLRARDGVVATKSAVSGTTLAGSATDGYLARLQRDFDPTADYDLFVCQLSTNDNRYGKELGQATASDQRDQFDQETTLGAVETICSIVQDRFHCPLVFYTCLQDDPNHDYQTLINELKKLSSKWGFRIIDLFNNHGLKTSIAAHPNAMFDDVHPTQEGYLKVWLPFFERQLPRFI</sequence>
<keyword evidence="3" id="KW-0378">Hydrolase</keyword>
<dbReference type="CDD" id="cd00229">
    <property type="entry name" value="SGNH_hydrolase"/>
    <property type="match status" value="1"/>
</dbReference>
<dbReference type="Proteomes" id="UP000518255">
    <property type="component" value="Unassembled WGS sequence"/>
</dbReference>
<organism evidence="3 4">
    <name type="scientific">Limosilactobacillus fastidiosus</name>
    <dbReference type="NCBI Taxonomy" id="2759855"/>
    <lineage>
        <taxon>Bacteria</taxon>
        <taxon>Bacillati</taxon>
        <taxon>Bacillota</taxon>
        <taxon>Bacilli</taxon>
        <taxon>Lactobacillales</taxon>
        <taxon>Lactobacillaceae</taxon>
        <taxon>Limosilactobacillus</taxon>
    </lineage>
</organism>
<accession>A0A7W3TYZ3</accession>
<dbReference type="SUPFAM" id="SSF52266">
    <property type="entry name" value="SGNH hydrolase"/>
    <property type="match status" value="1"/>
</dbReference>
<dbReference type="GO" id="GO:0016787">
    <property type="term" value="F:hydrolase activity"/>
    <property type="evidence" value="ECO:0007669"/>
    <property type="project" value="UniProtKB-KW"/>
</dbReference>
<keyword evidence="5" id="KW-1185">Reference proteome</keyword>
<reference evidence="4 5" key="1">
    <citation type="submission" date="2020-07" db="EMBL/GenBank/DDBJ databases">
        <title>Description of Limosilactobacillus balticus sp. nov., Limosilactobacillus agrestis sp. nov., Limosilactobacillus albertensis sp. nov., Limosilactobacillus rudii sp. nov., Limosilactobacillus fastidiosus sp. nov., five novel Limosilactobacillus species isolated from the vertebrate gastrointestinal tract, and proposal of 6 subspecies of Limosilactobacillus reuteri adapted to the gastrointestinal tract of specific vertebrate hosts.</title>
        <authorList>
            <person name="Li F."/>
            <person name="Cheng C."/>
            <person name="Zheng J."/>
            <person name="Quevedo R.M."/>
            <person name="Li J."/>
            <person name="Roos S."/>
            <person name="Gaenzle M.G."/>
            <person name="Walter J."/>
        </authorList>
    </citation>
    <scope>NUCLEOTIDE SEQUENCE [LARGE SCALE GENOMIC DNA]</scope>
    <source>
        <strain evidence="3 4">WF-MA3-C</strain>
        <strain evidence="2 5">WF-MO7-1</strain>
    </source>
</reference>
<evidence type="ECO:0000313" key="3">
    <source>
        <dbReference type="EMBL" id="MBB1085903.1"/>
    </source>
</evidence>
<proteinExistence type="predicted"/>
<evidence type="ECO:0000313" key="2">
    <source>
        <dbReference type="EMBL" id="MBB1063416.1"/>
    </source>
</evidence>
<evidence type="ECO:0000259" key="1">
    <source>
        <dbReference type="Pfam" id="PF13472"/>
    </source>
</evidence>
<dbReference type="InterPro" id="IPR013830">
    <property type="entry name" value="SGNH_hydro"/>
</dbReference>
<feature type="domain" description="SGNH hydrolase-type esterase" evidence="1">
    <location>
        <begin position="49"/>
        <end position="226"/>
    </location>
</feature>
<name>A0A7W3TYZ3_9LACO</name>
<gene>
    <name evidence="3" type="ORF">H5R63_03700</name>
    <name evidence="2" type="ORF">H5R64_06555</name>
</gene>